<evidence type="ECO:0000259" key="1">
    <source>
        <dbReference type="SMART" id="SM00355"/>
    </source>
</evidence>
<feature type="domain" description="C2H2-type" evidence="1">
    <location>
        <begin position="144"/>
        <end position="167"/>
    </location>
</feature>
<protein>
    <recommendedName>
        <fullName evidence="1">C2H2-type domain-containing protein</fullName>
    </recommendedName>
</protein>
<reference evidence="2 3" key="2">
    <citation type="journal article" date="2010" name="Nucleic Acids Res.">
        <title>BeetleBase in 2010: revisions to provide comprehensive genomic information for Tribolium castaneum.</title>
        <authorList>
            <person name="Kim H.S."/>
            <person name="Murphy T."/>
            <person name="Xia J."/>
            <person name="Caragea D."/>
            <person name="Park Y."/>
            <person name="Beeman R.W."/>
            <person name="Lorenzen M.D."/>
            <person name="Butcher S."/>
            <person name="Manak J.R."/>
            <person name="Brown S.J."/>
        </authorList>
    </citation>
    <scope>GENOME REANNOTATION</scope>
    <source>
        <strain evidence="2 3">Georgia GA2</strain>
    </source>
</reference>
<reference evidence="2 3" key="1">
    <citation type="journal article" date="2008" name="Nature">
        <title>The genome of the model beetle and pest Tribolium castaneum.</title>
        <authorList>
            <consortium name="Tribolium Genome Sequencing Consortium"/>
            <person name="Richards S."/>
            <person name="Gibbs R.A."/>
            <person name="Weinstock G.M."/>
            <person name="Brown S.J."/>
            <person name="Denell R."/>
            <person name="Beeman R.W."/>
            <person name="Gibbs R."/>
            <person name="Beeman R.W."/>
            <person name="Brown S.J."/>
            <person name="Bucher G."/>
            <person name="Friedrich M."/>
            <person name="Grimmelikhuijzen C.J."/>
            <person name="Klingler M."/>
            <person name="Lorenzen M."/>
            <person name="Richards S."/>
            <person name="Roth S."/>
            <person name="Schroder R."/>
            <person name="Tautz D."/>
            <person name="Zdobnov E.M."/>
            <person name="Muzny D."/>
            <person name="Gibbs R.A."/>
            <person name="Weinstock G.M."/>
            <person name="Attaway T."/>
            <person name="Bell S."/>
            <person name="Buhay C.J."/>
            <person name="Chandrabose M.N."/>
            <person name="Chavez D."/>
            <person name="Clerk-Blankenburg K.P."/>
            <person name="Cree A."/>
            <person name="Dao M."/>
            <person name="Davis C."/>
            <person name="Chacko J."/>
            <person name="Dinh H."/>
            <person name="Dugan-Rocha S."/>
            <person name="Fowler G."/>
            <person name="Garner T.T."/>
            <person name="Garnes J."/>
            <person name="Gnirke A."/>
            <person name="Hawes A."/>
            <person name="Hernandez J."/>
            <person name="Hines S."/>
            <person name="Holder M."/>
            <person name="Hume J."/>
            <person name="Jhangiani S.N."/>
            <person name="Joshi V."/>
            <person name="Khan Z.M."/>
            <person name="Jackson L."/>
            <person name="Kovar C."/>
            <person name="Kowis A."/>
            <person name="Lee S."/>
            <person name="Lewis L.R."/>
            <person name="Margolis J."/>
            <person name="Morgan M."/>
            <person name="Nazareth L.V."/>
            <person name="Nguyen N."/>
            <person name="Okwuonu G."/>
            <person name="Parker D."/>
            <person name="Richards S."/>
            <person name="Ruiz S.J."/>
            <person name="Santibanez J."/>
            <person name="Savard J."/>
            <person name="Scherer S.E."/>
            <person name="Schneider B."/>
            <person name="Sodergren E."/>
            <person name="Tautz D."/>
            <person name="Vattahil S."/>
            <person name="Villasana D."/>
            <person name="White C.S."/>
            <person name="Wright R."/>
            <person name="Park Y."/>
            <person name="Beeman R.W."/>
            <person name="Lord J."/>
            <person name="Oppert B."/>
            <person name="Lorenzen M."/>
            <person name="Brown S."/>
            <person name="Wang L."/>
            <person name="Savard J."/>
            <person name="Tautz D."/>
            <person name="Richards S."/>
            <person name="Weinstock G."/>
            <person name="Gibbs R.A."/>
            <person name="Liu Y."/>
            <person name="Worley K."/>
            <person name="Weinstock G."/>
            <person name="Elsik C.G."/>
            <person name="Reese J.T."/>
            <person name="Elhaik E."/>
            <person name="Landan G."/>
            <person name="Graur D."/>
            <person name="Arensburger P."/>
            <person name="Atkinson P."/>
            <person name="Beeman R.W."/>
            <person name="Beidler J."/>
            <person name="Brown S.J."/>
            <person name="Demuth J.P."/>
            <person name="Drury D.W."/>
            <person name="Du Y.Z."/>
            <person name="Fujiwara H."/>
            <person name="Lorenzen M."/>
            <person name="Maselli V."/>
            <person name="Osanai M."/>
            <person name="Park Y."/>
            <person name="Robertson H.M."/>
            <person name="Tu Z."/>
            <person name="Wang J.J."/>
            <person name="Wang S."/>
            <person name="Richards S."/>
            <person name="Song H."/>
            <person name="Zhang L."/>
            <person name="Sodergren E."/>
            <person name="Werner D."/>
            <person name="Stanke M."/>
            <person name="Morgenstern B."/>
            <person name="Solovyev V."/>
            <person name="Kosarev P."/>
            <person name="Brown G."/>
            <person name="Chen H.C."/>
            <person name="Ermolaeva O."/>
            <person name="Hlavina W."/>
            <person name="Kapustin Y."/>
            <person name="Kiryutin B."/>
            <person name="Kitts P."/>
            <person name="Maglott D."/>
            <person name="Pruitt K."/>
            <person name="Sapojnikov V."/>
            <person name="Souvorov A."/>
            <person name="Mackey A.J."/>
            <person name="Waterhouse R.M."/>
            <person name="Wyder S."/>
            <person name="Zdobnov E.M."/>
            <person name="Zdobnov E.M."/>
            <person name="Wyder S."/>
            <person name="Kriventseva E.V."/>
            <person name="Kadowaki T."/>
            <person name="Bork P."/>
            <person name="Aranda M."/>
            <person name="Bao R."/>
            <person name="Beermann A."/>
            <person name="Berns N."/>
            <person name="Bolognesi R."/>
            <person name="Bonneton F."/>
            <person name="Bopp D."/>
            <person name="Brown S.J."/>
            <person name="Bucher G."/>
            <person name="Butts T."/>
            <person name="Chaumot A."/>
            <person name="Denell R.E."/>
            <person name="Ferrier D.E."/>
            <person name="Friedrich M."/>
            <person name="Gordon C.M."/>
            <person name="Jindra M."/>
            <person name="Klingler M."/>
            <person name="Lan Q."/>
            <person name="Lattorff H.M."/>
            <person name="Laudet V."/>
            <person name="von Levetsow C."/>
            <person name="Liu Z."/>
            <person name="Lutz R."/>
            <person name="Lynch J.A."/>
            <person name="da Fonseca R.N."/>
            <person name="Posnien N."/>
            <person name="Reuter R."/>
            <person name="Roth S."/>
            <person name="Savard J."/>
            <person name="Schinko J.B."/>
            <person name="Schmitt C."/>
            <person name="Schoppmeier M."/>
            <person name="Schroder R."/>
            <person name="Shippy T.D."/>
            <person name="Simonnet F."/>
            <person name="Marques-Souza H."/>
            <person name="Tautz D."/>
            <person name="Tomoyasu Y."/>
            <person name="Trauner J."/>
            <person name="Van der Zee M."/>
            <person name="Vervoort M."/>
            <person name="Wittkopp N."/>
            <person name="Wimmer E.A."/>
            <person name="Yang X."/>
            <person name="Jones A.K."/>
            <person name="Sattelle D.B."/>
            <person name="Ebert P.R."/>
            <person name="Nelson D."/>
            <person name="Scott J.G."/>
            <person name="Beeman R.W."/>
            <person name="Muthukrishnan S."/>
            <person name="Kramer K.J."/>
            <person name="Arakane Y."/>
            <person name="Beeman R.W."/>
            <person name="Zhu Q."/>
            <person name="Hogenkamp D."/>
            <person name="Dixit R."/>
            <person name="Oppert B."/>
            <person name="Jiang H."/>
            <person name="Zou Z."/>
            <person name="Marshall J."/>
            <person name="Elpidina E."/>
            <person name="Vinokurov K."/>
            <person name="Oppert C."/>
            <person name="Zou Z."/>
            <person name="Evans J."/>
            <person name="Lu Z."/>
            <person name="Zhao P."/>
            <person name="Sumathipala N."/>
            <person name="Altincicek B."/>
            <person name="Vilcinskas A."/>
            <person name="Williams M."/>
            <person name="Hultmark D."/>
            <person name="Hetru C."/>
            <person name="Jiang H."/>
            <person name="Grimmelikhuijzen C.J."/>
            <person name="Hauser F."/>
            <person name="Cazzamali G."/>
            <person name="Williamson M."/>
            <person name="Park Y."/>
            <person name="Li B."/>
            <person name="Tanaka Y."/>
            <person name="Predel R."/>
            <person name="Neupert S."/>
            <person name="Schachtner J."/>
            <person name="Verleyen P."/>
            <person name="Raible F."/>
            <person name="Bork P."/>
            <person name="Friedrich M."/>
            <person name="Walden K.K."/>
            <person name="Robertson H.M."/>
            <person name="Angeli S."/>
            <person name="Foret S."/>
            <person name="Bucher G."/>
            <person name="Schuetz S."/>
            <person name="Maleszka R."/>
            <person name="Wimmer E.A."/>
            <person name="Beeman R.W."/>
            <person name="Lorenzen M."/>
            <person name="Tomoyasu Y."/>
            <person name="Miller S.C."/>
            <person name="Grossmann D."/>
            <person name="Bucher G."/>
        </authorList>
    </citation>
    <scope>NUCLEOTIDE SEQUENCE [LARGE SCALE GENOMIC DNA]</scope>
    <source>
        <strain evidence="2 3">Georgia GA2</strain>
    </source>
</reference>
<dbReference type="Proteomes" id="UP000007266">
    <property type="component" value="Linkage group 8"/>
</dbReference>
<feature type="domain" description="C2H2-type" evidence="1">
    <location>
        <begin position="81"/>
        <end position="104"/>
    </location>
</feature>
<proteinExistence type="predicted"/>
<sequence>MFDCQAGKLDPYECPSCKFKTFMKIHLHRHWKLVHEPSSGASPHDLAHFSKIFACRICETTTHSKLIHLGHKRFCIQRKIHSCDSCPYVTAVASKLHQHKCNSHPTTSDNHKELRRLITKPPIVKVENVGAGRPIKGGYKKDKFFCGYCDLQSSSIHTVKAHFVHDHMNNQVLSKNVVGSHVGRVIYFRVLAPD</sequence>
<evidence type="ECO:0000313" key="2">
    <source>
        <dbReference type="EMBL" id="EFA08604.2"/>
    </source>
</evidence>
<dbReference type="EMBL" id="KQ971358">
    <property type="protein sequence ID" value="EFA08604.2"/>
    <property type="molecule type" value="Genomic_DNA"/>
</dbReference>
<name>D6WVQ9_TRICA</name>
<keyword evidence="3" id="KW-1185">Reference proteome</keyword>
<dbReference type="InterPro" id="IPR013087">
    <property type="entry name" value="Znf_C2H2_type"/>
</dbReference>
<organism evidence="2 3">
    <name type="scientific">Tribolium castaneum</name>
    <name type="common">Red flour beetle</name>
    <dbReference type="NCBI Taxonomy" id="7070"/>
    <lineage>
        <taxon>Eukaryota</taxon>
        <taxon>Metazoa</taxon>
        <taxon>Ecdysozoa</taxon>
        <taxon>Arthropoda</taxon>
        <taxon>Hexapoda</taxon>
        <taxon>Insecta</taxon>
        <taxon>Pterygota</taxon>
        <taxon>Neoptera</taxon>
        <taxon>Endopterygota</taxon>
        <taxon>Coleoptera</taxon>
        <taxon>Polyphaga</taxon>
        <taxon>Cucujiformia</taxon>
        <taxon>Tenebrionidae</taxon>
        <taxon>Tenebrionidae incertae sedis</taxon>
        <taxon>Tribolium</taxon>
    </lineage>
</organism>
<dbReference type="SMART" id="SM00355">
    <property type="entry name" value="ZnF_C2H2"/>
    <property type="match status" value="3"/>
</dbReference>
<evidence type="ECO:0000313" key="3">
    <source>
        <dbReference type="Proteomes" id="UP000007266"/>
    </source>
</evidence>
<feature type="domain" description="C2H2-type" evidence="1">
    <location>
        <begin position="12"/>
        <end position="35"/>
    </location>
</feature>
<accession>D6WVQ9</accession>
<gene>
    <name evidence="2" type="primary">AUGUSTUS-3.0.2_06264</name>
    <name evidence="2" type="ORF">TcasGA2_TC006264</name>
</gene>
<dbReference type="HOGENOM" id="CLU_1290472_0_0_1"/>
<dbReference type="AlphaFoldDB" id="D6WVQ9"/>
<dbReference type="InParanoid" id="D6WVQ9"/>